<feature type="compositionally biased region" description="Basic and acidic residues" evidence="4">
    <location>
        <begin position="83"/>
        <end position="94"/>
    </location>
</feature>
<dbReference type="PANTHER" id="PTHR14369:SF0">
    <property type="entry name" value="SURFEIT LOCUS PROTEIN 6"/>
    <property type="match status" value="1"/>
</dbReference>
<feature type="domain" description="Ribosomal RNA-processing protein 14 N-terminal" evidence="6">
    <location>
        <begin position="774"/>
        <end position="848"/>
    </location>
</feature>
<dbReference type="EMBL" id="CWKI01000006">
    <property type="protein sequence ID" value="CTR07551.1"/>
    <property type="molecule type" value="Genomic_DNA"/>
</dbReference>
<dbReference type="Pfam" id="PF15459">
    <property type="entry name" value="RRP14"/>
    <property type="match status" value="1"/>
</dbReference>
<evidence type="ECO:0000256" key="2">
    <source>
        <dbReference type="ARBA" id="ARBA00005904"/>
    </source>
</evidence>
<feature type="compositionally biased region" description="Basic and acidic residues" evidence="4">
    <location>
        <begin position="823"/>
        <end position="849"/>
    </location>
</feature>
<feature type="compositionally biased region" description="Basic and acidic residues" evidence="4">
    <location>
        <begin position="266"/>
        <end position="281"/>
    </location>
</feature>
<feature type="compositionally biased region" description="Basic residues" evidence="4">
    <location>
        <begin position="996"/>
        <end position="1012"/>
    </location>
</feature>
<reference evidence="7 9" key="1">
    <citation type="submission" date="2015-07" db="EMBL/GenBank/DDBJ databases">
        <authorList>
            <person name="Cajimat M.N.B."/>
            <person name="Milazzo M.L."/>
            <person name="Fulhorst C.F."/>
        </authorList>
    </citation>
    <scope>NUCLEOTIDE SEQUENCE [LARGE SCALE GENOMIC DNA]</scope>
    <source>
        <strain evidence="7">Single colony</strain>
    </source>
</reference>
<feature type="compositionally biased region" description="Basic and acidic residues" evidence="4">
    <location>
        <begin position="984"/>
        <end position="995"/>
    </location>
</feature>
<feature type="region of interest" description="Disordered" evidence="4">
    <location>
        <begin position="128"/>
        <end position="315"/>
    </location>
</feature>
<feature type="compositionally biased region" description="Low complexity" evidence="4">
    <location>
        <begin position="229"/>
        <end position="239"/>
    </location>
</feature>
<feature type="compositionally biased region" description="Polar residues" evidence="4">
    <location>
        <begin position="1081"/>
        <end position="1098"/>
    </location>
</feature>
<reference evidence="8 10" key="2">
    <citation type="journal article" date="2018" name="Elife">
        <title>Functional genomics of lipid metabolism in the oleaginous yeast Rhodosporidium toruloides.</title>
        <authorList>
            <person name="Coradetti S.T."/>
            <person name="Pinel D."/>
            <person name="Geiselman G."/>
            <person name="Ito M."/>
            <person name="Mondo S."/>
            <person name="Reilly M.C."/>
            <person name="Cheng Y.F."/>
            <person name="Bauer S."/>
            <person name="Grigoriev I."/>
            <person name="Gladden J.M."/>
            <person name="Simmons B.A."/>
            <person name="Brem R."/>
            <person name="Arkin A.P."/>
            <person name="Skerker J.M."/>
        </authorList>
    </citation>
    <scope>NUCLEOTIDE SEQUENCE [LARGE SCALE GENOMIC DNA]</scope>
    <source>
        <strain evidence="8 10">NBRC 0880</strain>
    </source>
</reference>
<evidence type="ECO:0000259" key="6">
    <source>
        <dbReference type="Pfam" id="PF15459"/>
    </source>
</evidence>
<dbReference type="Proteomes" id="UP000199069">
    <property type="component" value="Unassembled WGS sequence"/>
</dbReference>
<feature type="compositionally biased region" description="Basic and acidic residues" evidence="4">
    <location>
        <begin position="1013"/>
        <end position="1027"/>
    </location>
</feature>
<feature type="compositionally biased region" description="Basic and acidic residues" evidence="4">
    <location>
        <begin position="1137"/>
        <end position="1191"/>
    </location>
</feature>
<sequence length="1268" mass="136150">MTSDDEATSFFGRLARPVANGSATRPRKRRKSSHGGAADDSSSAADSSSDVEIVGSSAAKKRSAAKGKGKGKAMAPQPLSRAKQVDKPSRRAKEVSLLSSDSESSVSDELPTATQLDAHGAALLAMARSKGYAGTTPPRRAKRQEERVEASNPAKQRTQHEAVSSSSEDSTESRRRRRKSNSTELTTVSDRSSSATKTKASTSRAQTRKAAPTKPATKTSNTSRRKKAASPSRSPSPQLEQPPEPQSFWQVDAQPAPGRGAKRQKHGEASTKLKALSERGKMLVLPDDEHEDEIVGSSSSASDGPRRYETVAAKAKREKEEAIAALKAKRGRQSLPLQDAPNGAAPRASPRKDKGKGKAAVEPTGQCPVCSEEVPLDDLEVHASACLAIFEDVSDTQQQAPPPGQAAQPAAPRAGTSTAFRPAGAGTSAGSTSRAQANRPPPAAKAGPPARSSGDNGLANELFPSSPPVQRSTRAAASAMGKTRAATLVEDSDKDVGRGGARAGRNQGRRQYDAAFDGEDDGYIDSDAYVDADTSLHKTVVELSDDDDDIVIADVSRNAAAGSSRARGGTRGGDGREGAVNTARAKGPPENGSSPPRGSIYVSTLGRAYREGYENLFTTATKSKSGSRALPGLGNNDVDDTDARAFDALAPPAKSTGRGRGGGGRKASGGSGRKASWVLLLRPFTFDRSRVEEDSLANQCPDGLGGWDYLRELLRRHLLRLIAIRAISRNVNSPARDELNFTQPLLVRYFPCCSTMAKSAPGASRMKPDQLKASIEAHNASFDELLRHVPAKYYIRPESDDEDETPKQSGKLTKAQRKALKKAKQDETVRAAKNEAKREARLARYDPDEPKTIAEIQAAKLSGVAKGKKRAADSDDETDASSDDELNGDAWEDEEDSPNETDFADSDDEDGEMLELNDEGLLPQDAAKKSGGPAPTITELREKLQRRIADIQAKKRGEKAAASGTKRDDASDDEEDDEEEGSEAEVKSKDDLLAERRRRAALRDNRRKKLKERIKAEKSDGAKKRANEPSNGRKGGGKANAVQDDERPRKKAKADDATGAESHSLVPYDSATASASTSKANPNSIAFSTLDFSSSSQHAADAGLTPKQLKKMQAAEGSLKKNRHALPKDANQALEILQKRKERLDALDPEKREKKEEKERWEKVMLKAEGEKVRDDEKRLKKMAKRQEREKRKSAKAWTDRKATVEKSISDKVAKRNANLAARSKAVKDKKMGIKNKKSGSGKKVSTSSGKARSKGRPGFEGGGRKKK</sequence>
<dbReference type="GO" id="GO:0003677">
    <property type="term" value="F:DNA binding"/>
    <property type="evidence" value="ECO:0007669"/>
    <property type="project" value="TreeGrafter"/>
</dbReference>
<dbReference type="EMBL" id="LCTV02000006">
    <property type="protein sequence ID" value="PRQ74509.1"/>
    <property type="molecule type" value="Genomic_DNA"/>
</dbReference>
<feature type="region of interest" description="Disordered" evidence="4">
    <location>
        <begin position="394"/>
        <end position="523"/>
    </location>
</feature>
<dbReference type="InterPro" id="IPR007019">
    <property type="entry name" value="SURF6"/>
</dbReference>
<gene>
    <name evidence="7" type="primary">FGENESH: predicted gene_6.334</name>
    <name evidence="8" type="ORF">AAT19DRAFT_14862</name>
    <name evidence="7" type="ORF">BN2166_0034120</name>
</gene>
<dbReference type="Pfam" id="PF04935">
    <property type="entry name" value="SURF6"/>
    <property type="match status" value="1"/>
</dbReference>
<feature type="compositionally biased region" description="Acidic residues" evidence="4">
    <location>
        <begin position="874"/>
        <end position="918"/>
    </location>
</feature>
<feature type="compositionally biased region" description="Basic and acidic residues" evidence="4">
    <location>
        <begin position="304"/>
        <end position="315"/>
    </location>
</feature>
<evidence type="ECO:0000313" key="7">
    <source>
        <dbReference type="EMBL" id="CTR07551.1"/>
    </source>
</evidence>
<feature type="compositionally biased region" description="Low complexity" evidence="4">
    <location>
        <begin position="1242"/>
        <end position="1251"/>
    </location>
</feature>
<keyword evidence="3" id="KW-0539">Nucleus</keyword>
<feature type="region of interest" description="Disordered" evidence="4">
    <location>
        <begin position="1"/>
        <end position="114"/>
    </location>
</feature>
<evidence type="ECO:0000256" key="3">
    <source>
        <dbReference type="ARBA" id="ARBA00023242"/>
    </source>
</evidence>
<feature type="domain" description="Ribosomal RNA-processing protein 14/surfeit locus protein 6 C-terminal" evidence="5">
    <location>
        <begin position="991"/>
        <end position="1233"/>
    </location>
</feature>
<evidence type="ECO:0000313" key="9">
    <source>
        <dbReference type="Proteomes" id="UP000199069"/>
    </source>
</evidence>
<dbReference type="OrthoDB" id="444809at2759"/>
<feature type="compositionally biased region" description="Low complexity" evidence="4">
    <location>
        <begin position="38"/>
        <end position="58"/>
    </location>
</feature>
<feature type="compositionally biased region" description="Gly residues" evidence="4">
    <location>
        <begin position="658"/>
        <end position="671"/>
    </location>
</feature>
<feature type="compositionally biased region" description="Basic and acidic residues" evidence="4">
    <location>
        <begin position="939"/>
        <end position="969"/>
    </location>
</feature>
<dbReference type="Proteomes" id="UP000239560">
    <property type="component" value="Unassembled WGS sequence"/>
</dbReference>
<dbReference type="GO" id="GO:0042273">
    <property type="term" value="P:ribosomal large subunit biogenesis"/>
    <property type="evidence" value="ECO:0007669"/>
    <property type="project" value="TreeGrafter"/>
</dbReference>
<comment type="subcellular location">
    <subcellularLocation>
        <location evidence="1">Nucleus</location>
    </subcellularLocation>
</comment>
<feature type="compositionally biased region" description="Basic residues" evidence="4">
    <location>
        <begin position="59"/>
        <end position="71"/>
    </location>
</feature>
<feature type="compositionally biased region" description="Low complexity" evidence="4">
    <location>
        <begin position="95"/>
        <end position="110"/>
    </location>
</feature>
<dbReference type="PANTHER" id="PTHR14369">
    <property type="entry name" value="SURFEIT LOCUS PROTEIN 6"/>
    <property type="match status" value="1"/>
</dbReference>
<proteinExistence type="inferred from homology"/>
<feature type="region of interest" description="Disordered" evidence="4">
    <location>
        <begin position="649"/>
        <end position="671"/>
    </location>
</feature>
<evidence type="ECO:0000256" key="4">
    <source>
        <dbReference type="SAM" id="MobiDB-lite"/>
    </source>
</evidence>
<feature type="compositionally biased region" description="Basic and acidic residues" evidence="4">
    <location>
        <begin position="1044"/>
        <end position="1056"/>
    </location>
</feature>
<dbReference type="InterPro" id="IPR029190">
    <property type="entry name" value="Rrp14/SURF6_C"/>
</dbReference>
<dbReference type="AlphaFoldDB" id="A0A0K3CK08"/>
<name>A0A0K3CK08_RHOTO</name>
<organism evidence="7 9">
    <name type="scientific">Rhodotorula toruloides</name>
    <name type="common">Yeast</name>
    <name type="synonym">Rhodosporidium toruloides</name>
    <dbReference type="NCBI Taxonomy" id="5286"/>
    <lineage>
        <taxon>Eukaryota</taxon>
        <taxon>Fungi</taxon>
        <taxon>Dikarya</taxon>
        <taxon>Basidiomycota</taxon>
        <taxon>Pucciniomycotina</taxon>
        <taxon>Microbotryomycetes</taxon>
        <taxon>Sporidiobolales</taxon>
        <taxon>Sporidiobolaceae</taxon>
        <taxon>Rhodotorula</taxon>
    </lineage>
</organism>
<dbReference type="GO" id="GO:0003723">
    <property type="term" value="F:RNA binding"/>
    <property type="evidence" value="ECO:0007669"/>
    <property type="project" value="TreeGrafter"/>
</dbReference>
<accession>A0A0K3CK08</accession>
<dbReference type="OMA" id="THYTTHP"/>
<feature type="compositionally biased region" description="Acidic residues" evidence="4">
    <location>
        <begin position="970"/>
        <end position="983"/>
    </location>
</feature>
<dbReference type="STRING" id="5286.A0A0K3CK08"/>
<feature type="compositionally biased region" description="Basic and acidic residues" evidence="4">
    <location>
        <begin position="1198"/>
        <end position="1214"/>
    </location>
</feature>
<protein>
    <submittedName>
        <fullName evidence="7 8">Proteophosphoglycan ppg4</fullName>
    </submittedName>
</protein>
<keyword evidence="9" id="KW-1185">Reference proteome</keyword>
<evidence type="ECO:0000259" key="5">
    <source>
        <dbReference type="Pfam" id="PF04935"/>
    </source>
</evidence>
<feature type="compositionally biased region" description="Low complexity" evidence="4">
    <location>
        <begin position="191"/>
        <end position="205"/>
    </location>
</feature>
<dbReference type="GO" id="GO:0042274">
    <property type="term" value="P:ribosomal small subunit biogenesis"/>
    <property type="evidence" value="ECO:0007669"/>
    <property type="project" value="TreeGrafter"/>
</dbReference>
<feature type="compositionally biased region" description="Low complexity" evidence="4">
    <location>
        <begin position="1070"/>
        <end position="1080"/>
    </location>
</feature>
<feature type="region of interest" description="Disordered" evidence="4">
    <location>
        <begin position="559"/>
        <end position="599"/>
    </location>
</feature>
<feature type="region of interest" description="Disordered" evidence="4">
    <location>
        <begin position="327"/>
        <end position="370"/>
    </location>
</feature>
<dbReference type="InterPro" id="IPR029188">
    <property type="entry name" value="Rrp14_N"/>
</dbReference>
<evidence type="ECO:0000313" key="10">
    <source>
        <dbReference type="Proteomes" id="UP000239560"/>
    </source>
</evidence>
<dbReference type="GO" id="GO:0005730">
    <property type="term" value="C:nucleolus"/>
    <property type="evidence" value="ECO:0007669"/>
    <property type="project" value="TreeGrafter"/>
</dbReference>
<comment type="similarity">
    <text evidence="2">Belongs to the SURF6 family.</text>
</comment>
<evidence type="ECO:0000256" key="1">
    <source>
        <dbReference type="ARBA" id="ARBA00004123"/>
    </source>
</evidence>
<feature type="region of interest" description="Disordered" evidence="4">
    <location>
        <begin position="861"/>
        <end position="1268"/>
    </location>
</feature>
<feature type="region of interest" description="Disordered" evidence="4">
    <location>
        <begin position="797"/>
        <end position="849"/>
    </location>
</feature>
<evidence type="ECO:0000313" key="8">
    <source>
        <dbReference type="EMBL" id="PRQ74509.1"/>
    </source>
</evidence>